<comment type="similarity">
    <text evidence="1">Belongs to the sulfatase family.</text>
</comment>
<feature type="domain" description="Sulfatase N-terminal" evidence="3">
    <location>
        <begin position="23"/>
        <end position="355"/>
    </location>
</feature>
<proteinExistence type="inferred from homology"/>
<evidence type="ECO:0000313" key="5">
    <source>
        <dbReference type="Proteomes" id="UP000315349"/>
    </source>
</evidence>
<dbReference type="InterPro" id="IPR017850">
    <property type="entry name" value="Alkaline_phosphatase_core_sf"/>
</dbReference>
<dbReference type="EMBL" id="CP036299">
    <property type="protein sequence ID" value="QDV31359.1"/>
    <property type="molecule type" value="Genomic_DNA"/>
</dbReference>
<dbReference type="PANTHER" id="PTHR42693">
    <property type="entry name" value="ARYLSULFATASE FAMILY MEMBER"/>
    <property type="match status" value="1"/>
</dbReference>
<evidence type="ECO:0000259" key="3">
    <source>
        <dbReference type="Pfam" id="PF00884"/>
    </source>
</evidence>
<evidence type="ECO:0000256" key="2">
    <source>
        <dbReference type="ARBA" id="ARBA00022801"/>
    </source>
</evidence>
<dbReference type="Gene3D" id="3.30.1120.10">
    <property type="match status" value="1"/>
</dbReference>
<name>A0A518GS02_9PLAN</name>
<dbReference type="InterPro" id="IPR050738">
    <property type="entry name" value="Sulfatase"/>
</dbReference>
<dbReference type="SUPFAM" id="SSF53649">
    <property type="entry name" value="Alkaline phosphatase-like"/>
    <property type="match status" value="1"/>
</dbReference>
<dbReference type="EC" id="3.1.6.1" evidence="4"/>
<keyword evidence="2 4" id="KW-0378">Hydrolase</keyword>
<sequence length="472" mass="53804">MVVLLVAMPSIHAEDARKPLDKPNILVIFADDWGWGDMSLHKSPYLRTPHLDKLFSEGTEFYQFHVNSPVCSPSRAALYTGQFPGRNKVFWIYENERNNRKYGLNDWLDPQIVMLPRLMKSAGYVTAHYGKWHLGDPAHAPTLDRYGIDDGRCWNGPPPAAWGHDAVYQQTIDFIREHKDVPFFMNLWTREPHTPHWLHNETLELPWIRALPEDERVYAAVVWEADQWIGKILSVLKELDLEKNTIVVFSSDNGPEETGQDSELNRIMNTRSLRQTRVVDGKRQQVSIPMNGYGTYYSRGTTGEQKGKKRSLFGGGVRTPFAIRWPGQIPAGRIDKTSVISAVDILPTLCAIAGVPLPDGYQPDGENILPALLGKEFKRNKPIVWENHVTSQGDTWPQLAVVKDDWRLVMTKDSSRIELFNISDDWEEKRNLAINYPTVVNELKSIALDYSKSLPSMDSFDERLCVPKASKP</sequence>
<dbReference type="InterPro" id="IPR000917">
    <property type="entry name" value="Sulfatase_N"/>
</dbReference>
<evidence type="ECO:0000313" key="4">
    <source>
        <dbReference type="EMBL" id="QDV31359.1"/>
    </source>
</evidence>
<dbReference type="KEGG" id="peh:Spb1_33030"/>
<keyword evidence="5" id="KW-1185">Reference proteome</keyword>
<evidence type="ECO:0000256" key="1">
    <source>
        <dbReference type="ARBA" id="ARBA00008779"/>
    </source>
</evidence>
<dbReference type="PANTHER" id="PTHR42693:SF53">
    <property type="entry name" value="ENDO-4-O-SULFATASE"/>
    <property type="match status" value="1"/>
</dbReference>
<dbReference type="Pfam" id="PF00884">
    <property type="entry name" value="Sulfatase"/>
    <property type="match status" value="1"/>
</dbReference>
<dbReference type="AlphaFoldDB" id="A0A518GS02"/>
<dbReference type="Proteomes" id="UP000315349">
    <property type="component" value="Chromosome"/>
</dbReference>
<dbReference type="GO" id="GO:0004065">
    <property type="term" value="F:arylsulfatase activity"/>
    <property type="evidence" value="ECO:0007669"/>
    <property type="project" value="UniProtKB-EC"/>
</dbReference>
<reference evidence="4 5" key="1">
    <citation type="submission" date="2019-02" db="EMBL/GenBank/DDBJ databases">
        <title>Deep-cultivation of Planctomycetes and their phenomic and genomic characterization uncovers novel biology.</title>
        <authorList>
            <person name="Wiegand S."/>
            <person name="Jogler M."/>
            <person name="Boedeker C."/>
            <person name="Pinto D."/>
            <person name="Vollmers J."/>
            <person name="Rivas-Marin E."/>
            <person name="Kohn T."/>
            <person name="Peeters S.H."/>
            <person name="Heuer A."/>
            <person name="Rast P."/>
            <person name="Oberbeckmann S."/>
            <person name="Bunk B."/>
            <person name="Jeske O."/>
            <person name="Meyerdierks A."/>
            <person name="Storesund J.E."/>
            <person name="Kallscheuer N."/>
            <person name="Luecker S."/>
            <person name="Lage O.M."/>
            <person name="Pohl T."/>
            <person name="Merkel B.J."/>
            <person name="Hornburger P."/>
            <person name="Mueller R.-W."/>
            <person name="Bruemmer F."/>
            <person name="Labrenz M."/>
            <person name="Spormann A.M."/>
            <person name="Op den Camp H."/>
            <person name="Overmann J."/>
            <person name="Amann R."/>
            <person name="Jetten M.S.M."/>
            <person name="Mascher T."/>
            <person name="Medema M.H."/>
            <person name="Devos D.P."/>
            <person name="Kaster A.-K."/>
            <person name="Ovreas L."/>
            <person name="Rohde M."/>
            <person name="Galperin M.Y."/>
            <person name="Jogler C."/>
        </authorList>
    </citation>
    <scope>NUCLEOTIDE SEQUENCE [LARGE SCALE GENOMIC DNA]</scope>
    <source>
        <strain evidence="4 5">Spb1</strain>
    </source>
</reference>
<organism evidence="4 5">
    <name type="scientific">Planctopirus ephydatiae</name>
    <dbReference type="NCBI Taxonomy" id="2528019"/>
    <lineage>
        <taxon>Bacteria</taxon>
        <taxon>Pseudomonadati</taxon>
        <taxon>Planctomycetota</taxon>
        <taxon>Planctomycetia</taxon>
        <taxon>Planctomycetales</taxon>
        <taxon>Planctomycetaceae</taxon>
        <taxon>Planctopirus</taxon>
    </lineage>
</organism>
<dbReference type="Gene3D" id="3.40.720.10">
    <property type="entry name" value="Alkaline Phosphatase, subunit A"/>
    <property type="match status" value="1"/>
</dbReference>
<protein>
    <submittedName>
        <fullName evidence="4">Arylsulfatase</fullName>
        <ecNumber evidence="4">3.1.6.1</ecNumber>
    </submittedName>
</protein>
<gene>
    <name evidence="4" type="primary">atsA_25</name>
    <name evidence="4" type="ORF">Spb1_33030</name>
</gene>
<accession>A0A518GS02</accession>